<dbReference type="Pfam" id="PF06985">
    <property type="entry name" value="HET"/>
    <property type="match status" value="1"/>
</dbReference>
<accession>A0A6A6ZEY0</accession>
<keyword evidence="3" id="KW-1185">Reference proteome</keyword>
<evidence type="ECO:0000313" key="3">
    <source>
        <dbReference type="Proteomes" id="UP000799424"/>
    </source>
</evidence>
<organism evidence="2 3">
    <name type="scientific">Ophiobolus disseminans</name>
    <dbReference type="NCBI Taxonomy" id="1469910"/>
    <lineage>
        <taxon>Eukaryota</taxon>
        <taxon>Fungi</taxon>
        <taxon>Dikarya</taxon>
        <taxon>Ascomycota</taxon>
        <taxon>Pezizomycotina</taxon>
        <taxon>Dothideomycetes</taxon>
        <taxon>Pleosporomycetidae</taxon>
        <taxon>Pleosporales</taxon>
        <taxon>Pleosporineae</taxon>
        <taxon>Phaeosphaeriaceae</taxon>
        <taxon>Ophiobolus</taxon>
    </lineage>
</organism>
<dbReference type="AlphaFoldDB" id="A0A6A6ZEY0"/>
<feature type="domain" description="Heterokaryon incompatibility" evidence="1">
    <location>
        <begin position="54"/>
        <end position="188"/>
    </location>
</feature>
<evidence type="ECO:0000313" key="2">
    <source>
        <dbReference type="EMBL" id="KAF2819418.1"/>
    </source>
</evidence>
<dbReference type="PANTHER" id="PTHR33112:SF1">
    <property type="entry name" value="HETEROKARYON INCOMPATIBILITY DOMAIN-CONTAINING PROTEIN"/>
    <property type="match status" value="1"/>
</dbReference>
<name>A0A6A6ZEY0_9PLEO</name>
<reference evidence="2" key="1">
    <citation type="journal article" date="2020" name="Stud. Mycol.">
        <title>101 Dothideomycetes genomes: a test case for predicting lifestyles and emergence of pathogens.</title>
        <authorList>
            <person name="Haridas S."/>
            <person name="Albert R."/>
            <person name="Binder M."/>
            <person name="Bloem J."/>
            <person name="Labutti K."/>
            <person name="Salamov A."/>
            <person name="Andreopoulos B."/>
            <person name="Baker S."/>
            <person name="Barry K."/>
            <person name="Bills G."/>
            <person name="Bluhm B."/>
            <person name="Cannon C."/>
            <person name="Castanera R."/>
            <person name="Culley D."/>
            <person name="Daum C."/>
            <person name="Ezra D."/>
            <person name="Gonzalez J."/>
            <person name="Henrissat B."/>
            <person name="Kuo A."/>
            <person name="Liang C."/>
            <person name="Lipzen A."/>
            <person name="Lutzoni F."/>
            <person name="Magnuson J."/>
            <person name="Mondo S."/>
            <person name="Nolan M."/>
            <person name="Ohm R."/>
            <person name="Pangilinan J."/>
            <person name="Park H.-J."/>
            <person name="Ramirez L."/>
            <person name="Alfaro M."/>
            <person name="Sun H."/>
            <person name="Tritt A."/>
            <person name="Yoshinaga Y."/>
            <person name="Zwiers L.-H."/>
            <person name="Turgeon B."/>
            <person name="Goodwin S."/>
            <person name="Spatafora J."/>
            <person name="Crous P."/>
            <person name="Grigoriev I."/>
        </authorList>
    </citation>
    <scope>NUCLEOTIDE SEQUENCE</scope>
    <source>
        <strain evidence="2">CBS 113818</strain>
    </source>
</reference>
<evidence type="ECO:0000259" key="1">
    <source>
        <dbReference type="Pfam" id="PF06985"/>
    </source>
</evidence>
<dbReference type="EMBL" id="MU006245">
    <property type="protein sequence ID" value="KAF2819418.1"/>
    <property type="molecule type" value="Genomic_DNA"/>
</dbReference>
<gene>
    <name evidence="2" type="ORF">CC86DRAFT_307078</name>
</gene>
<dbReference type="Proteomes" id="UP000799424">
    <property type="component" value="Unassembled WGS sequence"/>
</dbReference>
<protein>
    <submittedName>
        <fullName evidence="2">HET-domain-containing protein</fullName>
    </submittedName>
</protein>
<dbReference type="InterPro" id="IPR010730">
    <property type="entry name" value="HET"/>
</dbReference>
<proteinExistence type="predicted"/>
<sequence length="545" mass="61110">MPNTLDFPSIRGWIKSCKSHHGGSCEDKTHTGVGPKILIDCRERQLCSNVGSPYACLSYVWGALEVPIHRLSGDVLPEVLPQTVSDAMAVTLRIGLRYLWIDRYCIDQSDAEAKHDAILNMDIIYRGAELTIIAASGTGPDHGLPGVSKARAPRPILTIGSHTLVATEHPRREIEFSKWSTRGWTYQEVLLSSRRLVFTDTQVYFQCKSSYTLEGWGRPQEALSRNSRLMLAAFPEISGISRVSSVYSRLEEYYRRELSYQSDIIDAFTGIFRALQSLQQHGSGPRANHFYGIPIIYNRPQDGSNKGILINAEFSFGLGLAWKVHHQSFNFARFNRLGQPIMSGDQTLYRLPVPQNPFPSWTWAAFKASQPHSDPGQLSFPFQRVPGDEGKDDDYLEVNIFHNSGVKMSLRQYLLKGEDYINFRPVMEITALVISGWLTLDRHGTIGYSAFPGYVLHLHDPPESIENKLMAICVGSAGRDNTADYPVVIIVEEVETEPGAIPEYRHIGICPWSKGFIGKAARPSTTSLEVMSKGSPWHRQTLRLV</sequence>
<dbReference type="PANTHER" id="PTHR33112">
    <property type="entry name" value="DOMAIN PROTEIN, PUTATIVE-RELATED"/>
    <property type="match status" value="1"/>
</dbReference>
<dbReference type="OrthoDB" id="5428863at2759"/>